<evidence type="ECO:0000256" key="6">
    <source>
        <dbReference type="ARBA" id="ARBA00023125"/>
    </source>
</evidence>
<dbReference type="Gene3D" id="1.10.30.10">
    <property type="entry name" value="High mobility group box domain"/>
    <property type="match status" value="1"/>
</dbReference>
<feature type="region of interest" description="Disordered" evidence="14">
    <location>
        <begin position="1"/>
        <end position="21"/>
    </location>
</feature>
<dbReference type="Pfam" id="PF09667">
    <property type="entry name" value="DUF2028"/>
    <property type="match status" value="1"/>
</dbReference>
<evidence type="ECO:0000256" key="7">
    <source>
        <dbReference type="ARBA" id="ARBA00023163"/>
    </source>
</evidence>
<feature type="DNA-binding region" description="HMG box" evidence="13">
    <location>
        <begin position="83"/>
        <end position="151"/>
    </location>
</feature>
<keyword evidence="5" id="KW-0805">Transcription regulation</keyword>
<evidence type="ECO:0000256" key="12">
    <source>
        <dbReference type="ARBA" id="ARBA00082897"/>
    </source>
</evidence>
<evidence type="ECO:0000256" key="8">
    <source>
        <dbReference type="ARBA" id="ARBA00023242"/>
    </source>
</evidence>
<evidence type="ECO:0000313" key="17">
    <source>
        <dbReference type="Proteomes" id="UP000261340"/>
    </source>
</evidence>
<dbReference type="GeneTree" id="ENSGT00940000158592"/>
<evidence type="ECO:0000256" key="13">
    <source>
        <dbReference type="PROSITE-ProRule" id="PRU00267"/>
    </source>
</evidence>
<feature type="compositionally biased region" description="Polar residues" evidence="14">
    <location>
        <begin position="487"/>
        <end position="496"/>
    </location>
</feature>
<dbReference type="GO" id="GO:0000981">
    <property type="term" value="F:DNA-binding transcription factor activity, RNA polymerase II-specific"/>
    <property type="evidence" value="ECO:0007669"/>
    <property type="project" value="TreeGrafter"/>
</dbReference>
<evidence type="ECO:0000313" key="16">
    <source>
        <dbReference type="Ensembl" id="ENSACIP00000015572.1"/>
    </source>
</evidence>
<dbReference type="GO" id="GO:0005634">
    <property type="term" value="C:nucleus"/>
    <property type="evidence" value="ECO:0007669"/>
    <property type="project" value="UniProtKB-SubCell"/>
</dbReference>
<evidence type="ECO:0000256" key="11">
    <source>
        <dbReference type="ARBA" id="ARBA00082639"/>
    </source>
</evidence>
<feature type="compositionally biased region" description="Polar residues" evidence="14">
    <location>
        <begin position="523"/>
        <end position="532"/>
    </location>
</feature>
<protein>
    <recommendedName>
        <fullName evidence="10">HMG box transcription factor BBX</fullName>
    </recommendedName>
    <alternativeName>
        <fullName evidence="12">Bobby sox homolog</fullName>
    </alternativeName>
    <alternativeName>
        <fullName evidence="11">HMG box-containing protein 2</fullName>
    </alternativeName>
</protein>
<dbReference type="PANTHER" id="PTHR13059">
    <property type="entry name" value="HMG-BOX TRANSCRIPTION FACTOR BBX"/>
    <property type="match status" value="1"/>
</dbReference>
<evidence type="ECO:0000256" key="5">
    <source>
        <dbReference type="ARBA" id="ARBA00023015"/>
    </source>
</evidence>
<dbReference type="CDD" id="cd21989">
    <property type="entry name" value="HMG-box_HBP2"/>
    <property type="match status" value="1"/>
</dbReference>
<evidence type="ECO:0000256" key="14">
    <source>
        <dbReference type="SAM" id="MobiDB-lite"/>
    </source>
</evidence>
<dbReference type="Pfam" id="PF00505">
    <property type="entry name" value="HMG_box"/>
    <property type="match status" value="1"/>
</dbReference>
<dbReference type="AlphaFoldDB" id="A0A3Q0RYS3"/>
<proteinExistence type="predicted"/>
<organism evidence="16 17">
    <name type="scientific">Amphilophus citrinellus</name>
    <name type="common">Midas cichlid</name>
    <name type="synonym">Cichlasoma citrinellum</name>
    <dbReference type="NCBI Taxonomy" id="61819"/>
    <lineage>
        <taxon>Eukaryota</taxon>
        <taxon>Metazoa</taxon>
        <taxon>Chordata</taxon>
        <taxon>Craniata</taxon>
        <taxon>Vertebrata</taxon>
        <taxon>Euteleostomi</taxon>
        <taxon>Actinopterygii</taxon>
        <taxon>Neopterygii</taxon>
        <taxon>Teleostei</taxon>
        <taxon>Neoteleostei</taxon>
        <taxon>Acanthomorphata</taxon>
        <taxon>Ovalentaria</taxon>
        <taxon>Cichlomorphae</taxon>
        <taxon>Cichliformes</taxon>
        <taxon>Cichlidae</taxon>
        <taxon>New World cichlids</taxon>
        <taxon>Cichlasomatinae</taxon>
        <taxon>Heroini</taxon>
        <taxon>Amphilophus</taxon>
    </lineage>
</organism>
<evidence type="ECO:0000259" key="15">
    <source>
        <dbReference type="PROSITE" id="PS50118"/>
    </source>
</evidence>
<keyword evidence="6 13" id="KW-0238">DNA-binding</keyword>
<keyword evidence="3" id="KW-0597">Phosphoprotein</keyword>
<dbReference type="STRING" id="61819.ENSACIP00000015572"/>
<keyword evidence="2" id="KW-1017">Isopeptide bond</keyword>
<dbReference type="PANTHER" id="PTHR13059:SF10">
    <property type="entry name" value="HMG BOX TRANSCRIPTION FACTOR BBX"/>
    <property type="match status" value="1"/>
</dbReference>
<dbReference type="InterPro" id="IPR036910">
    <property type="entry name" value="HMG_box_dom_sf"/>
</dbReference>
<reference evidence="16" key="2">
    <citation type="submission" date="2025-09" db="UniProtKB">
        <authorList>
            <consortium name="Ensembl"/>
        </authorList>
    </citation>
    <scope>IDENTIFICATION</scope>
</reference>
<comment type="subcellular location">
    <subcellularLocation>
        <location evidence="1">Nucleus</location>
    </subcellularLocation>
</comment>
<name>A0A3Q0RYS3_AMPCI</name>
<dbReference type="SMART" id="SM00398">
    <property type="entry name" value="HMG"/>
    <property type="match status" value="1"/>
</dbReference>
<keyword evidence="17" id="KW-1185">Reference proteome</keyword>
<evidence type="ECO:0000256" key="2">
    <source>
        <dbReference type="ARBA" id="ARBA00022499"/>
    </source>
</evidence>
<keyword evidence="7" id="KW-0804">Transcription</keyword>
<comment type="function">
    <text evidence="9">Transcription factor that is necessary for cell cycle progression from G1 to S phase.</text>
</comment>
<dbReference type="Ensembl" id="ENSACIT00000015984.1">
    <property type="protein sequence ID" value="ENSACIP00000015572.1"/>
    <property type="gene ID" value="ENSACIG00000012078.1"/>
</dbReference>
<feature type="region of interest" description="Disordered" evidence="14">
    <location>
        <begin position="573"/>
        <end position="610"/>
    </location>
</feature>
<dbReference type="InterPro" id="IPR009071">
    <property type="entry name" value="HMG_box_dom"/>
</dbReference>
<keyword evidence="4" id="KW-0832">Ubl conjugation</keyword>
<feature type="region of interest" description="Disordered" evidence="14">
    <location>
        <begin position="485"/>
        <end position="541"/>
    </location>
</feature>
<dbReference type="GO" id="GO:0000977">
    <property type="term" value="F:RNA polymerase II transcription regulatory region sequence-specific DNA binding"/>
    <property type="evidence" value="ECO:0007669"/>
    <property type="project" value="TreeGrafter"/>
</dbReference>
<dbReference type="InterPro" id="IPR052412">
    <property type="entry name" value="CC-Dev_Transcription_Reg"/>
</dbReference>
<evidence type="ECO:0000256" key="3">
    <source>
        <dbReference type="ARBA" id="ARBA00022553"/>
    </source>
</evidence>
<dbReference type="InterPro" id="IPR019102">
    <property type="entry name" value="TF_HMG_box_BBX_DUF2028"/>
</dbReference>
<evidence type="ECO:0000256" key="4">
    <source>
        <dbReference type="ARBA" id="ARBA00022843"/>
    </source>
</evidence>
<keyword evidence="8 13" id="KW-0539">Nucleus</keyword>
<feature type="compositionally biased region" description="Basic and acidic residues" evidence="14">
    <location>
        <begin position="510"/>
        <end position="522"/>
    </location>
</feature>
<evidence type="ECO:0000256" key="10">
    <source>
        <dbReference type="ARBA" id="ARBA00073049"/>
    </source>
</evidence>
<evidence type="ECO:0000256" key="1">
    <source>
        <dbReference type="ARBA" id="ARBA00004123"/>
    </source>
</evidence>
<feature type="domain" description="HMG box" evidence="15">
    <location>
        <begin position="83"/>
        <end position="151"/>
    </location>
</feature>
<dbReference type="FunFam" id="1.10.30.10:FF:000014">
    <property type="entry name" value="HMG box transcription factor BBX"/>
    <property type="match status" value="1"/>
</dbReference>
<dbReference type="PROSITE" id="PS50118">
    <property type="entry name" value="HMG_BOX_2"/>
    <property type="match status" value="1"/>
</dbReference>
<dbReference type="InterPro" id="IPR049523">
    <property type="entry name" value="BBX_HMG-box"/>
</dbReference>
<dbReference type="Proteomes" id="UP000261340">
    <property type="component" value="Unplaced"/>
</dbReference>
<reference evidence="16" key="1">
    <citation type="submission" date="2025-08" db="UniProtKB">
        <authorList>
            <consortium name="Ensembl"/>
        </authorList>
    </citation>
    <scope>IDENTIFICATION</scope>
</reference>
<dbReference type="SUPFAM" id="SSF47095">
    <property type="entry name" value="HMG-box"/>
    <property type="match status" value="1"/>
</dbReference>
<accession>A0A3Q0RYS3</accession>
<evidence type="ECO:0000256" key="9">
    <source>
        <dbReference type="ARBA" id="ARBA00056859"/>
    </source>
</evidence>
<sequence>MKGGGRGKDSPVAGEVTGKRPKRKCLQWHPLLSKKALDFSEEEEEEDEEELGKVRLCNQAQDSEMQCGVTTEEVEDDTNEQRARRPMNAFLLFCKRHRSLVRQEHPRLDNRGATKILADWWAVLEPKEKQKYTDMAKEYKDAFMKANPGYKWCPTTSKPVKSSSCQPVSNSRKKVWSFPCNLSKDSTAKKVPNTASMPQLNFAMADPTKMGGLSMLLLAGEHALTNKEVARFSLPYSNSLHSHICCPQLLHNNNISRKLRCVITHVTLCSQSSLSAASEGKLCRQSALFQLAEVRIFMLHMLSNKIDCSTDPQTIRPEVKEERSGTDCCPPLSQKSMFLPTPCAVTSTSTDAILPQLSSQNAQVKKKGKKRDVAKSNENDEIRCSAKKVIKSSHSENVDSVFSTIEAVAKGAWMDTEDKSKKKVDSCLFGGLSKKKTKPKTKTFVKEEEVEMDNSCGQSGQYSSSEMEMKEKMIDISCRMETEEVNVESTDFQGQTTEHHQSPCSHSPVKLKEHDKGKERSSDATCESNTENRGSRKSERSCKGALYKTLVSEGMLTSLRANIDRGKRGVFRTSDHDANWGDDSWAVSHIGPNYPRKLKKSKSKDESSQG</sequence>